<protein>
    <submittedName>
        <fullName evidence="2">Uncharacterized protein</fullName>
    </submittedName>
</protein>
<evidence type="ECO:0000313" key="3">
    <source>
        <dbReference type="Proteomes" id="UP000410492"/>
    </source>
</evidence>
<dbReference type="Proteomes" id="UP000410492">
    <property type="component" value="Unassembled WGS sequence"/>
</dbReference>
<keyword evidence="3" id="KW-1185">Reference proteome</keyword>
<evidence type="ECO:0000256" key="1">
    <source>
        <dbReference type="SAM" id="MobiDB-lite"/>
    </source>
</evidence>
<reference evidence="2 3" key="1">
    <citation type="submission" date="2019-01" db="EMBL/GenBank/DDBJ databases">
        <authorList>
            <person name="Sayadi A."/>
        </authorList>
    </citation>
    <scope>NUCLEOTIDE SEQUENCE [LARGE SCALE GENOMIC DNA]</scope>
</reference>
<name>A0A653DBI2_CALMS</name>
<feature type="region of interest" description="Disordered" evidence="1">
    <location>
        <begin position="125"/>
        <end position="166"/>
    </location>
</feature>
<sequence>MALAKDVLASELDKLKKSEIIELLVYGKLPSNKSESEKLNGLRRLLDILWKNEVDIREDGVFYDTSKNTVDQGGCSKQTCIEYRVQAEVSVHKEQAHRGLISQFEKRVENLEEIIGLLKLNQQGSKVVHSEPPVANESSSRKYSKNNIDGKQNSAENKWTKSGRSK</sequence>
<gene>
    <name evidence="2" type="ORF">CALMAC_LOCUS16157</name>
</gene>
<accession>A0A653DBI2</accession>
<dbReference type="OrthoDB" id="6784165at2759"/>
<feature type="compositionally biased region" description="Polar residues" evidence="1">
    <location>
        <begin position="145"/>
        <end position="160"/>
    </location>
</feature>
<evidence type="ECO:0000313" key="2">
    <source>
        <dbReference type="EMBL" id="VEN57559.1"/>
    </source>
</evidence>
<organism evidence="2 3">
    <name type="scientific">Callosobruchus maculatus</name>
    <name type="common">Southern cowpea weevil</name>
    <name type="synonym">Pulse bruchid</name>
    <dbReference type="NCBI Taxonomy" id="64391"/>
    <lineage>
        <taxon>Eukaryota</taxon>
        <taxon>Metazoa</taxon>
        <taxon>Ecdysozoa</taxon>
        <taxon>Arthropoda</taxon>
        <taxon>Hexapoda</taxon>
        <taxon>Insecta</taxon>
        <taxon>Pterygota</taxon>
        <taxon>Neoptera</taxon>
        <taxon>Endopterygota</taxon>
        <taxon>Coleoptera</taxon>
        <taxon>Polyphaga</taxon>
        <taxon>Cucujiformia</taxon>
        <taxon>Chrysomeloidea</taxon>
        <taxon>Chrysomelidae</taxon>
        <taxon>Bruchinae</taxon>
        <taxon>Bruchini</taxon>
        <taxon>Callosobruchus</taxon>
    </lineage>
</organism>
<dbReference type="EMBL" id="CAACVG010011199">
    <property type="protein sequence ID" value="VEN57559.1"/>
    <property type="molecule type" value="Genomic_DNA"/>
</dbReference>
<proteinExistence type="predicted"/>
<dbReference type="AlphaFoldDB" id="A0A653DBI2"/>